<proteinExistence type="predicted"/>
<evidence type="ECO:0000313" key="2">
    <source>
        <dbReference type="Proteomes" id="UP000504618"/>
    </source>
</evidence>
<accession>A0A6J1RAC1</accession>
<evidence type="ECO:0000313" key="3">
    <source>
        <dbReference type="RefSeq" id="XP_024889871.1"/>
    </source>
</evidence>
<organism evidence="2 3">
    <name type="scientific">Temnothorax curvispinosus</name>
    <dbReference type="NCBI Taxonomy" id="300111"/>
    <lineage>
        <taxon>Eukaryota</taxon>
        <taxon>Metazoa</taxon>
        <taxon>Ecdysozoa</taxon>
        <taxon>Arthropoda</taxon>
        <taxon>Hexapoda</taxon>
        <taxon>Insecta</taxon>
        <taxon>Pterygota</taxon>
        <taxon>Neoptera</taxon>
        <taxon>Endopterygota</taxon>
        <taxon>Hymenoptera</taxon>
        <taxon>Apocrita</taxon>
        <taxon>Aculeata</taxon>
        <taxon>Formicoidea</taxon>
        <taxon>Formicidae</taxon>
        <taxon>Myrmicinae</taxon>
        <taxon>Temnothorax</taxon>
    </lineage>
</organism>
<gene>
    <name evidence="3" type="primary">LOC112466169</name>
</gene>
<evidence type="ECO:0000259" key="1">
    <source>
        <dbReference type="Pfam" id="PF21787"/>
    </source>
</evidence>
<dbReference type="Proteomes" id="UP000504618">
    <property type="component" value="Unplaced"/>
</dbReference>
<sequence length="187" mass="22026">MSRTIKKQNQIICEQSRIIKKQNVRLRKFKKCLLTVRHDLKLKKKQKEQSNYTALLSKLQEIFTDDQIAVLKNNKRAKKWSNKSIMKALQLRFSCGITGYEELRRQKFPLPGLRTLRRKIENFKFESGISDDIFNFLKLKVSNWNEIDKECCLVYDEISISSGKFFDNSSQSYIGDVTLPEHTEPTQ</sequence>
<dbReference type="Pfam" id="PF21787">
    <property type="entry name" value="TNP-like_RNaseH_N"/>
    <property type="match status" value="1"/>
</dbReference>
<dbReference type="InterPro" id="IPR048365">
    <property type="entry name" value="TNP-like_RNaseH_N"/>
</dbReference>
<protein>
    <submittedName>
        <fullName evidence="3">Uncharacterized protein LOC112466169</fullName>
    </submittedName>
</protein>
<keyword evidence="2" id="KW-1185">Reference proteome</keyword>
<feature type="domain" description="Transposable element P transposase-like RNase H" evidence="1">
    <location>
        <begin position="126"/>
        <end position="181"/>
    </location>
</feature>
<dbReference type="GeneID" id="112466169"/>
<dbReference type="RefSeq" id="XP_024889871.1">
    <property type="nucleotide sequence ID" value="XM_025034103.1"/>
</dbReference>
<name>A0A6J1RAC1_9HYME</name>
<dbReference type="AlphaFoldDB" id="A0A6J1RAC1"/>
<dbReference type="OrthoDB" id="7312725at2759"/>
<reference evidence="3" key="1">
    <citation type="submission" date="2025-08" db="UniProtKB">
        <authorList>
            <consortium name="RefSeq"/>
        </authorList>
    </citation>
    <scope>IDENTIFICATION</scope>
    <source>
        <tissue evidence="3">Whole body</tissue>
    </source>
</reference>